<organism evidence="2 3">
    <name type="scientific">Paraconiothyrium brasiliense</name>
    <dbReference type="NCBI Taxonomy" id="300254"/>
    <lineage>
        <taxon>Eukaryota</taxon>
        <taxon>Fungi</taxon>
        <taxon>Dikarya</taxon>
        <taxon>Ascomycota</taxon>
        <taxon>Pezizomycotina</taxon>
        <taxon>Dothideomycetes</taxon>
        <taxon>Pleosporomycetidae</taxon>
        <taxon>Pleosporales</taxon>
        <taxon>Massarineae</taxon>
        <taxon>Didymosphaeriaceae</taxon>
        <taxon>Paraconiothyrium</taxon>
    </lineage>
</organism>
<proteinExistence type="predicted"/>
<accession>A0ABR3QVB9</accession>
<comment type="caution">
    <text evidence="2">The sequence shown here is derived from an EMBL/GenBank/DDBJ whole genome shotgun (WGS) entry which is preliminary data.</text>
</comment>
<evidence type="ECO:0000259" key="1">
    <source>
        <dbReference type="PROSITE" id="PS50181"/>
    </source>
</evidence>
<evidence type="ECO:0000313" key="2">
    <source>
        <dbReference type="EMBL" id="KAL1595953.1"/>
    </source>
</evidence>
<feature type="domain" description="F-box" evidence="1">
    <location>
        <begin position="170"/>
        <end position="216"/>
    </location>
</feature>
<reference evidence="2 3" key="1">
    <citation type="submission" date="2024-02" db="EMBL/GenBank/DDBJ databases">
        <title>De novo assembly and annotation of 12 fungi associated with fruit tree decline syndrome in Ontario, Canada.</title>
        <authorList>
            <person name="Sulman M."/>
            <person name="Ellouze W."/>
            <person name="Ilyukhin E."/>
        </authorList>
    </citation>
    <scope>NUCLEOTIDE SEQUENCE [LARGE SCALE GENOMIC DNA]</scope>
    <source>
        <strain evidence="2 3">M42-189</strain>
    </source>
</reference>
<dbReference type="Proteomes" id="UP001521785">
    <property type="component" value="Unassembled WGS sequence"/>
</dbReference>
<gene>
    <name evidence="2" type="ORF">SLS60_009643</name>
</gene>
<keyword evidence="3" id="KW-1185">Reference proteome</keyword>
<dbReference type="PROSITE" id="PS50181">
    <property type="entry name" value="FBOX"/>
    <property type="match status" value="1"/>
</dbReference>
<dbReference type="InterPro" id="IPR001810">
    <property type="entry name" value="F-box_dom"/>
</dbReference>
<evidence type="ECO:0000313" key="3">
    <source>
        <dbReference type="Proteomes" id="UP001521785"/>
    </source>
</evidence>
<dbReference type="EMBL" id="JAKJXO020000015">
    <property type="protein sequence ID" value="KAL1595953.1"/>
    <property type="molecule type" value="Genomic_DNA"/>
</dbReference>
<protein>
    <recommendedName>
        <fullName evidence="1">F-box domain-containing protein</fullName>
    </recommendedName>
</protein>
<dbReference type="SUPFAM" id="SSF81383">
    <property type="entry name" value="F-box domain"/>
    <property type="match status" value="1"/>
</dbReference>
<sequence length="893" mass="100904">MDVYCAFCGAVTSDPYWDSEDEEGYSYDPDIVKDGDVQWMGYTQLIMEHLQSRGISNRYETALTAIPFHSSCFELLKKVIAPEEYHLETLFETLRSLIPYPNDCETHLNIDYGPISELQEEQWVVRRGTEEYVLDPISIPWLGRYFAQLPQREPHQNTRGGSTFREVNSNDPFTEVPLEILRLIMLELDLASLSSFREASRKASQIDLDNSFWKMRFFRDMPWMFDFPVGYRARNGSSIDWIKVYKDLYWASNSNNKRKVHALANRRRIWGVCEHLSRLYHVRKSDRNDTLSEVLDGAQSTRLALLLSPEPNDITAAIVCLVPSYHAMQYSAPTLSVHWKRNGELVRLETSEETPPKQLSTRDDVLIPRGDWITGFIITSTEAERDNRADEVKRSICGLQILFAKRDRVVLRRTEGDQRLLSASPGYFLVGLKLHTTKEGIVAKLALLEQHQDRLTPGRLSRVTGPHSMAYSEEAGEVLWKGNLPPPCLRISELSAGYWSYDLSSDMAPLEALIFGKCEEELGEITSIGADVHFGGFEIHYKTGNVRVIGPRRYAMQYLSINGRGGERITHVFWSQGHIPSGCRFVTNRGRQLVIGCSSSREKRYPSLESADKDCILAGIAGYWPDRTFPQSTLMGYANLYLPDQPPIVNFGADSLRDSNGFHWMPSPPLRRIIEAGDILGQREVQDKWSQRTKNYPSTTTTVSWLDCRHPLEAVRVTSCHVSREGQLPLVAISFIPVDQGPTGTLEATRVGPQGFSTPPDSDGTNGHHWCWCALGHNSKGELESRPHHVHEMWQVGGQLLRGLKVWIDEDGALIGLQFVAADGNEGPRWGQCYRDSSAIIYFTAEDVSGGGIGGSQHPAVGVKFYMDDNERHVTRHDSIVMAVQALVMEESV</sequence>
<dbReference type="InterPro" id="IPR036047">
    <property type="entry name" value="F-box-like_dom_sf"/>
</dbReference>
<name>A0ABR3QVB9_9PLEO</name>